<feature type="chain" id="PRO_5042048726" evidence="1">
    <location>
        <begin position="25"/>
        <end position="180"/>
    </location>
</feature>
<evidence type="ECO:0000313" key="2">
    <source>
        <dbReference type="EMBL" id="KAK3169599.1"/>
    </source>
</evidence>
<dbReference type="Proteomes" id="UP001276659">
    <property type="component" value="Unassembled WGS sequence"/>
</dbReference>
<comment type="caution">
    <text evidence="2">The sequence shown here is derived from an EMBL/GenBank/DDBJ whole genome shotgun (WGS) entry which is preliminary data.</text>
</comment>
<evidence type="ECO:0000256" key="1">
    <source>
        <dbReference type="SAM" id="SignalP"/>
    </source>
</evidence>
<gene>
    <name evidence="2" type="ORF">OEA41_008983</name>
</gene>
<sequence>MHIMRISRLFYLIIQLYLYTLALTAPSTTQPPTGLAPLSLPNLPLNITNAFNLTSPIPVDQLPDPYLYRVPDSTILIVFGGYGNMLNHVDASKAVEQPWIEATIDHRNARTPVGTAERIYMYGSVKFFFRPRPMMTWLMYGLVPEGILKIFQDTLDKETSVTILDDKFEGNVGYGAVSKI</sequence>
<accession>A0AAE0DHD2</accession>
<dbReference type="AlphaFoldDB" id="A0AAE0DHD2"/>
<organism evidence="2 3">
    <name type="scientific">Lepraria neglecta</name>
    <dbReference type="NCBI Taxonomy" id="209136"/>
    <lineage>
        <taxon>Eukaryota</taxon>
        <taxon>Fungi</taxon>
        <taxon>Dikarya</taxon>
        <taxon>Ascomycota</taxon>
        <taxon>Pezizomycotina</taxon>
        <taxon>Lecanoromycetes</taxon>
        <taxon>OSLEUM clade</taxon>
        <taxon>Lecanoromycetidae</taxon>
        <taxon>Lecanorales</taxon>
        <taxon>Lecanorineae</taxon>
        <taxon>Stereocaulaceae</taxon>
        <taxon>Lepraria</taxon>
    </lineage>
</organism>
<keyword evidence="3" id="KW-1185">Reference proteome</keyword>
<evidence type="ECO:0000313" key="3">
    <source>
        <dbReference type="Proteomes" id="UP001276659"/>
    </source>
</evidence>
<proteinExistence type="predicted"/>
<protein>
    <submittedName>
        <fullName evidence="2">Uncharacterized protein</fullName>
    </submittedName>
</protein>
<name>A0AAE0DHD2_9LECA</name>
<dbReference type="EMBL" id="JASNWA010000009">
    <property type="protein sequence ID" value="KAK3169599.1"/>
    <property type="molecule type" value="Genomic_DNA"/>
</dbReference>
<keyword evidence="1" id="KW-0732">Signal</keyword>
<reference evidence="2" key="1">
    <citation type="submission" date="2022-11" db="EMBL/GenBank/DDBJ databases">
        <title>Chromosomal genome sequence assembly and mating type (MAT) locus characterization of the leprose asexual lichenized fungus Lepraria neglecta (Nyl.) Erichsen.</title>
        <authorList>
            <person name="Allen J.L."/>
            <person name="Pfeffer B."/>
        </authorList>
    </citation>
    <scope>NUCLEOTIDE SEQUENCE</scope>
    <source>
        <strain evidence="2">Allen 5258</strain>
    </source>
</reference>
<feature type="signal peptide" evidence="1">
    <location>
        <begin position="1"/>
        <end position="24"/>
    </location>
</feature>